<dbReference type="SFLD" id="SFLDS00019">
    <property type="entry name" value="Glutathione_Transferase_(cytos"/>
    <property type="match status" value="1"/>
</dbReference>
<dbReference type="Gene3D" id="3.40.30.10">
    <property type="entry name" value="Glutaredoxin"/>
    <property type="match status" value="1"/>
</dbReference>
<dbReference type="InterPro" id="IPR004045">
    <property type="entry name" value="Glutathione_S-Trfase_N"/>
</dbReference>
<protein>
    <recommendedName>
        <fullName evidence="2">glutathione transferase</fullName>
        <ecNumber evidence="2">2.5.1.18</ecNumber>
    </recommendedName>
</protein>
<dbReference type="AlphaFoldDB" id="A0A0D0BGC7"/>
<keyword evidence="8" id="KW-1185">Reference proteome</keyword>
<name>A0A0D0BGC7_9AGAM</name>
<dbReference type="InterPro" id="IPR040079">
    <property type="entry name" value="Glutathione_S-Trfase"/>
</dbReference>
<dbReference type="PROSITE" id="PS50404">
    <property type="entry name" value="GST_NTER"/>
    <property type="match status" value="1"/>
</dbReference>
<dbReference type="InterPro" id="IPR004046">
    <property type="entry name" value="GST_C"/>
</dbReference>
<dbReference type="Proteomes" id="UP000054485">
    <property type="component" value="Unassembled WGS sequence"/>
</dbReference>
<dbReference type="FunFam" id="3.40.30.10:FF:000016">
    <property type="entry name" value="Glutathione S-transferase F2"/>
    <property type="match status" value="1"/>
</dbReference>
<dbReference type="PANTHER" id="PTHR43900">
    <property type="entry name" value="GLUTATHIONE S-TRANSFERASE RHO"/>
    <property type="match status" value="1"/>
</dbReference>
<dbReference type="OrthoDB" id="249703at2759"/>
<evidence type="ECO:0000256" key="3">
    <source>
        <dbReference type="ARBA" id="ARBA00022679"/>
    </source>
</evidence>
<dbReference type="SUPFAM" id="SSF52833">
    <property type="entry name" value="Thioredoxin-like"/>
    <property type="match status" value="1"/>
</dbReference>
<dbReference type="PANTHER" id="PTHR43900:SF3">
    <property type="entry name" value="GLUTATHIONE S-TRANSFERASE RHO"/>
    <property type="match status" value="1"/>
</dbReference>
<dbReference type="GO" id="GO:0043295">
    <property type="term" value="F:glutathione binding"/>
    <property type="evidence" value="ECO:0007669"/>
    <property type="project" value="TreeGrafter"/>
</dbReference>
<proteinExistence type="inferred from homology"/>
<evidence type="ECO:0000313" key="8">
    <source>
        <dbReference type="Proteomes" id="UP000054485"/>
    </source>
</evidence>
<accession>A0A0D0BGC7</accession>
<dbReference type="GO" id="GO:0005737">
    <property type="term" value="C:cytoplasm"/>
    <property type="evidence" value="ECO:0007669"/>
    <property type="project" value="TreeGrafter"/>
</dbReference>
<dbReference type="Pfam" id="PF00043">
    <property type="entry name" value="GST_C"/>
    <property type="match status" value="1"/>
</dbReference>
<dbReference type="InterPro" id="IPR010987">
    <property type="entry name" value="Glutathione-S-Trfase_C-like"/>
</dbReference>
<dbReference type="GO" id="GO:0004364">
    <property type="term" value="F:glutathione transferase activity"/>
    <property type="evidence" value="ECO:0007669"/>
    <property type="project" value="UniProtKB-EC"/>
</dbReference>
<dbReference type="InterPro" id="IPR036249">
    <property type="entry name" value="Thioredoxin-like_sf"/>
</dbReference>
<evidence type="ECO:0000256" key="2">
    <source>
        <dbReference type="ARBA" id="ARBA00012452"/>
    </source>
</evidence>
<evidence type="ECO:0000256" key="1">
    <source>
        <dbReference type="ARBA" id="ARBA00010128"/>
    </source>
</evidence>
<evidence type="ECO:0000259" key="5">
    <source>
        <dbReference type="PROSITE" id="PS50404"/>
    </source>
</evidence>
<reference evidence="8" key="2">
    <citation type="submission" date="2015-01" db="EMBL/GenBank/DDBJ databases">
        <title>Evolutionary Origins and Diversification of the Mycorrhizal Mutualists.</title>
        <authorList>
            <consortium name="DOE Joint Genome Institute"/>
            <consortium name="Mycorrhizal Genomics Consortium"/>
            <person name="Kohler A."/>
            <person name="Kuo A."/>
            <person name="Nagy L.G."/>
            <person name="Floudas D."/>
            <person name="Copeland A."/>
            <person name="Barry K.W."/>
            <person name="Cichocki N."/>
            <person name="Veneault-Fourrey C."/>
            <person name="LaButti K."/>
            <person name="Lindquist E.A."/>
            <person name="Lipzen A."/>
            <person name="Lundell T."/>
            <person name="Morin E."/>
            <person name="Murat C."/>
            <person name="Riley R."/>
            <person name="Ohm R."/>
            <person name="Sun H."/>
            <person name="Tunlid A."/>
            <person name="Henrissat B."/>
            <person name="Grigoriev I.V."/>
            <person name="Hibbett D.S."/>
            <person name="Martin F."/>
        </authorList>
    </citation>
    <scope>NUCLEOTIDE SEQUENCE [LARGE SCALE GENOMIC DNA]</scope>
    <source>
        <strain evidence="8">UH-Slu-Lm8-n1</strain>
    </source>
</reference>
<dbReference type="InParanoid" id="A0A0D0BGC7"/>
<gene>
    <name evidence="7" type="ORF">CY34DRAFT_801885</name>
</gene>
<dbReference type="GO" id="GO:0006749">
    <property type="term" value="P:glutathione metabolic process"/>
    <property type="evidence" value="ECO:0007669"/>
    <property type="project" value="TreeGrafter"/>
</dbReference>
<dbReference type="SUPFAM" id="SSF47616">
    <property type="entry name" value="GST C-terminal domain-like"/>
    <property type="match status" value="1"/>
</dbReference>
<comment type="similarity">
    <text evidence="1">Belongs to the GST superfamily. Phi family.</text>
</comment>
<dbReference type="FunFam" id="1.20.1050.10:FF:000004">
    <property type="entry name" value="Glutathione S-transferase F2"/>
    <property type="match status" value="1"/>
</dbReference>
<dbReference type="Pfam" id="PF13417">
    <property type="entry name" value="GST_N_3"/>
    <property type="match status" value="1"/>
</dbReference>
<dbReference type="InterPro" id="IPR036282">
    <property type="entry name" value="Glutathione-S-Trfase_C_sf"/>
</dbReference>
<feature type="domain" description="GST N-terminal" evidence="5">
    <location>
        <begin position="1"/>
        <end position="82"/>
    </location>
</feature>
<dbReference type="STRING" id="930992.A0A0D0BGC7"/>
<evidence type="ECO:0000259" key="6">
    <source>
        <dbReference type="PROSITE" id="PS50405"/>
    </source>
</evidence>
<reference evidence="7 8" key="1">
    <citation type="submission" date="2014-04" db="EMBL/GenBank/DDBJ databases">
        <authorList>
            <consortium name="DOE Joint Genome Institute"/>
            <person name="Kuo A."/>
            <person name="Ruytinx J."/>
            <person name="Rineau F."/>
            <person name="Colpaert J."/>
            <person name="Kohler A."/>
            <person name="Nagy L.G."/>
            <person name="Floudas D."/>
            <person name="Copeland A."/>
            <person name="Barry K.W."/>
            <person name="Cichocki N."/>
            <person name="Veneault-Fourrey C."/>
            <person name="LaButti K."/>
            <person name="Lindquist E.A."/>
            <person name="Lipzen A."/>
            <person name="Lundell T."/>
            <person name="Morin E."/>
            <person name="Murat C."/>
            <person name="Sun H."/>
            <person name="Tunlid A."/>
            <person name="Henrissat B."/>
            <person name="Grigoriev I.V."/>
            <person name="Hibbett D.S."/>
            <person name="Martin F."/>
            <person name="Nordberg H.P."/>
            <person name="Cantor M.N."/>
            <person name="Hua S.X."/>
        </authorList>
    </citation>
    <scope>NUCLEOTIDE SEQUENCE [LARGE SCALE GENOMIC DNA]</scope>
    <source>
        <strain evidence="7 8">UH-Slu-Lm8-n1</strain>
    </source>
</reference>
<dbReference type="FunCoup" id="A0A0D0BGC7">
    <property type="interactions" value="313"/>
</dbReference>
<comment type="catalytic activity">
    <reaction evidence="4">
        <text>RX + glutathione = an S-substituted glutathione + a halide anion + H(+)</text>
        <dbReference type="Rhea" id="RHEA:16437"/>
        <dbReference type="ChEBI" id="CHEBI:15378"/>
        <dbReference type="ChEBI" id="CHEBI:16042"/>
        <dbReference type="ChEBI" id="CHEBI:17792"/>
        <dbReference type="ChEBI" id="CHEBI:57925"/>
        <dbReference type="ChEBI" id="CHEBI:90779"/>
        <dbReference type="EC" id="2.5.1.18"/>
    </reaction>
</comment>
<organism evidence="7 8">
    <name type="scientific">Suillus luteus UH-Slu-Lm8-n1</name>
    <dbReference type="NCBI Taxonomy" id="930992"/>
    <lineage>
        <taxon>Eukaryota</taxon>
        <taxon>Fungi</taxon>
        <taxon>Dikarya</taxon>
        <taxon>Basidiomycota</taxon>
        <taxon>Agaricomycotina</taxon>
        <taxon>Agaricomycetes</taxon>
        <taxon>Agaricomycetidae</taxon>
        <taxon>Boletales</taxon>
        <taxon>Suillineae</taxon>
        <taxon>Suillaceae</taxon>
        <taxon>Suillus</taxon>
    </lineage>
</organism>
<dbReference type="PROSITE" id="PS50405">
    <property type="entry name" value="GST_CTER"/>
    <property type="match status" value="1"/>
</dbReference>
<evidence type="ECO:0000313" key="7">
    <source>
        <dbReference type="EMBL" id="KIK45162.1"/>
    </source>
</evidence>
<dbReference type="SFLD" id="SFLDG00358">
    <property type="entry name" value="Main_(cytGST)"/>
    <property type="match status" value="1"/>
</dbReference>
<feature type="domain" description="GST C-terminal" evidence="6">
    <location>
        <begin position="90"/>
        <end position="212"/>
    </location>
</feature>
<dbReference type="EMBL" id="KN835177">
    <property type="protein sequence ID" value="KIK45162.1"/>
    <property type="molecule type" value="Genomic_DNA"/>
</dbReference>
<dbReference type="EC" id="2.5.1.18" evidence="2"/>
<dbReference type="GO" id="GO:0009636">
    <property type="term" value="P:response to toxic substance"/>
    <property type="evidence" value="ECO:0007669"/>
    <property type="project" value="UniProtKB-ARBA"/>
</dbReference>
<dbReference type="HOGENOM" id="CLU_011226_5_1_1"/>
<keyword evidence="3" id="KW-0808">Transferase</keyword>
<sequence length="212" mass="24020">MVLKIHGHAIAPLVRLVAEVCREKEVPYELVNVEVYKGEHKTPAFQEFQPFGQVPYIDDDGFVLYESRAICRYIAKKYASQGTPNLVPHEPKAEAIFEQAVSIETSNFHPFALGITVEKIIKKHRGLEPNEARLSDLVNNLKAKLDVYEVILGKQAYLAGSNITLADLFHLPYGTIVFEELGYDMLEDRPNVARWWKDITARPSWLAVKAKA</sequence>
<evidence type="ECO:0000256" key="4">
    <source>
        <dbReference type="ARBA" id="ARBA00047960"/>
    </source>
</evidence>
<dbReference type="Gene3D" id="1.20.1050.10">
    <property type="match status" value="1"/>
</dbReference>